<keyword evidence="1" id="KW-1185">Reference proteome</keyword>
<dbReference type="AlphaFoldDB" id="A0A0K0DAI9"/>
<reference evidence="1" key="1">
    <citation type="submission" date="2012-09" db="EMBL/GenBank/DDBJ databases">
        <authorList>
            <person name="Martin A.A."/>
        </authorList>
    </citation>
    <scope>NUCLEOTIDE SEQUENCE</scope>
</reference>
<protein>
    <submittedName>
        <fullName evidence="2">Uncharacterized protein</fullName>
    </submittedName>
</protein>
<name>A0A0K0DAI9_ANGCA</name>
<reference evidence="2" key="2">
    <citation type="submission" date="2017-02" db="UniProtKB">
        <authorList>
            <consortium name="WormBaseParasite"/>
        </authorList>
    </citation>
    <scope>IDENTIFICATION</scope>
</reference>
<organism evidence="1 2">
    <name type="scientific">Angiostrongylus cantonensis</name>
    <name type="common">Rat lungworm</name>
    <dbReference type="NCBI Taxonomy" id="6313"/>
    <lineage>
        <taxon>Eukaryota</taxon>
        <taxon>Metazoa</taxon>
        <taxon>Ecdysozoa</taxon>
        <taxon>Nematoda</taxon>
        <taxon>Chromadorea</taxon>
        <taxon>Rhabditida</taxon>
        <taxon>Rhabditina</taxon>
        <taxon>Rhabditomorpha</taxon>
        <taxon>Strongyloidea</taxon>
        <taxon>Metastrongylidae</taxon>
        <taxon>Angiostrongylus</taxon>
    </lineage>
</organism>
<dbReference type="Proteomes" id="UP000035642">
    <property type="component" value="Unassembled WGS sequence"/>
</dbReference>
<evidence type="ECO:0000313" key="1">
    <source>
        <dbReference type="Proteomes" id="UP000035642"/>
    </source>
</evidence>
<sequence>MILQARRIKYDVIGVIYTRRLHLFNAVYEIGELLLGTCESSVNTSLAMNNDSFEQLTTGIKRLEAKRCGSLWALTIFVVYVPRSSNDEDEIEAFYMSFEKFYRES</sequence>
<dbReference type="WBParaSite" id="ACAC_0000730601-mRNA-1">
    <property type="protein sequence ID" value="ACAC_0000730601-mRNA-1"/>
    <property type="gene ID" value="ACAC_0000730601"/>
</dbReference>
<accession>A0A0K0DAI9</accession>
<evidence type="ECO:0000313" key="2">
    <source>
        <dbReference type="WBParaSite" id="ACAC_0000730601-mRNA-1"/>
    </source>
</evidence>
<proteinExistence type="predicted"/>